<protein>
    <recommendedName>
        <fullName evidence="3">DUF3303 domain-containing protein</fullName>
    </recommendedName>
</protein>
<reference evidence="2" key="1">
    <citation type="journal article" date="2019" name="Int. J. Syst. Evol. Microbiol.">
        <title>The Global Catalogue of Microorganisms (GCM) 10K type strain sequencing project: providing services to taxonomists for standard genome sequencing and annotation.</title>
        <authorList>
            <consortium name="The Broad Institute Genomics Platform"/>
            <consortium name="The Broad Institute Genome Sequencing Center for Infectious Disease"/>
            <person name="Wu L."/>
            <person name="Ma J."/>
        </authorList>
    </citation>
    <scope>NUCLEOTIDE SEQUENCE [LARGE SCALE GENOMIC DNA]</scope>
    <source>
        <strain evidence="2">JCM 17986</strain>
    </source>
</reference>
<gene>
    <name evidence="1" type="ORF">GCM10023205_28920</name>
</gene>
<dbReference type="EMBL" id="BAABHS010000009">
    <property type="protein sequence ID" value="GAA4963276.1"/>
    <property type="molecule type" value="Genomic_DNA"/>
</dbReference>
<proteinExistence type="predicted"/>
<organism evidence="1 2">
    <name type="scientific">Yinghuangia aomiensis</name>
    <dbReference type="NCBI Taxonomy" id="676205"/>
    <lineage>
        <taxon>Bacteria</taxon>
        <taxon>Bacillati</taxon>
        <taxon>Actinomycetota</taxon>
        <taxon>Actinomycetes</taxon>
        <taxon>Kitasatosporales</taxon>
        <taxon>Streptomycetaceae</taxon>
        <taxon>Yinghuangia</taxon>
    </lineage>
</organism>
<comment type="caution">
    <text evidence="1">The sequence shown here is derived from an EMBL/GenBank/DDBJ whole genome shotgun (WGS) entry which is preliminary data.</text>
</comment>
<evidence type="ECO:0000313" key="1">
    <source>
        <dbReference type="EMBL" id="GAA4963276.1"/>
    </source>
</evidence>
<keyword evidence="2" id="KW-1185">Reference proteome</keyword>
<accession>A0ABP9H7N8</accession>
<dbReference type="Proteomes" id="UP001500466">
    <property type="component" value="Unassembled WGS sequence"/>
</dbReference>
<sequence>MLLTARFDNATATKAIEDGSLPKTFQAAIESMNPEAAYFTSTNGQRTAFIVFDMQESSQLPVLAEPFFASGASVAVRPVMNLEDLQTGLANLGR</sequence>
<evidence type="ECO:0008006" key="3">
    <source>
        <dbReference type="Google" id="ProtNLM"/>
    </source>
</evidence>
<evidence type="ECO:0000313" key="2">
    <source>
        <dbReference type="Proteomes" id="UP001500466"/>
    </source>
</evidence>
<name>A0ABP9H7N8_9ACTN</name>